<evidence type="ECO:0000256" key="1">
    <source>
        <dbReference type="ARBA" id="ARBA00038101"/>
    </source>
</evidence>
<dbReference type="Gene3D" id="1.25.40.10">
    <property type="entry name" value="Tetratricopeptide repeat domain"/>
    <property type="match status" value="2"/>
</dbReference>
<accession>A0AAF0EQA4</accession>
<evidence type="ECO:0000313" key="4">
    <source>
        <dbReference type="EMBL" id="WFD34878.1"/>
    </source>
</evidence>
<dbReference type="AlphaFoldDB" id="A0AAF0EQA4"/>
<organism evidence="4 5">
    <name type="scientific">Malassezia cuniculi</name>
    <dbReference type="NCBI Taxonomy" id="948313"/>
    <lineage>
        <taxon>Eukaryota</taxon>
        <taxon>Fungi</taxon>
        <taxon>Dikarya</taxon>
        <taxon>Basidiomycota</taxon>
        <taxon>Ustilaginomycotina</taxon>
        <taxon>Malasseziomycetes</taxon>
        <taxon>Malasseziales</taxon>
        <taxon>Malasseziaceae</taxon>
        <taxon>Malassezia</taxon>
    </lineage>
</organism>
<dbReference type="InterPro" id="IPR011990">
    <property type="entry name" value="TPR-like_helical_dom_sf"/>
</dbReference>
<feature type="compositionally biased region" description="Gly residues" evidence="2">
    <location>
        <begin position="840"/>
        <end position="849"/>
    </location>
</feature>
<evidence type="ECO:0000313" key="5">
    <source>
        <dbReference type="Proteomes" id="UP001219933"/>
    </source>
</evidence>
<protein>
    <submittedName>
        <fullName evidence="4">ERAD-associated protein</fullName>
    </submittedName>
</protein>
<comment type="similarity">
    <text evidence="1">Belongs to the sel-1 family.</text>
</comment>
<keyword evidence="3" id="KW-1133">Transmembrane helix</keyword>
<dbReference type="InterPro" id="IPR050767">
    <property type="entry name" value="Sel1_AlgK"/>
</dbReference>
<dbReference type="InterPro" id="IPR006597">
    <property type="entry name" value="Sel1-like"/>
</dbReference>
<evidence type="ECO:0000256" key="2">
    <source>
        <dbReference type="SAM" id="MobiDB-lite"/>
    </source>
</evidence>
<gene>
    <name evidence="4" type="primary">HRD3</name>
    <name evidence="4" type="ORF">MCUN1_001722</name>
</gene>
<proteinExistence type="inferred from homology"/>
<evidence type="ECO:0000256" key="3">
    <source>
        <dbReference type="SAM" id="Phobius"/>
    </source>
</evidence>
<keyword evidence="3" id="KW-0472">Membrane</keyword>
<dbReference type="EMBL" id="CP119878">
    <property type="protein sequence ID" value="WFD34878.1"/>
    <property type="molecule type" value="Genomic_DNA"/>
</dbReference>
<dbReference type="PANTHER" id="PTHR11102">
    <property type="entry name" value="SEL-1-LIKE PROTEIN"/>
    <property type="match status" value="1"/>
</dbReference>
<dbReference type="SMART" id="SM00671">
    <property type="entry name" value="SEL1"/>
    <property type="match status" value="4"/>
</dbReference>
<dbReference type="Proteomes" id="UP001219933">
    <property type="component" value="Chromosome 2"/>
</dbReference>
<reference evidence="4" key="1">
    <citation type="submission" date="2023-03" db="EMBL/GenBank/DDBJ databases">
        <title>Mating type loci evolution in Malassezia.</title>
        <authorList>
            <person name="Coelho M.A."/>
        </authorList>
    </citation>
    <scope>NUCLEOTIDE SEQUENCE</scope>
    <source>
        <strain evidence="4">CBS 11721</strain>
    </source>
</reference>
<keyword evidence="5" id="KW-1185">Reference proteome</keyword>
<dbReference type="SUPFAM" id="SSF81901">
    <property type="entry name" value="HCP-like"/>
    <property type="match status" value="2"/>
</dbReference>
<keyword evidence="3" id="KW-0812">Transmembrane</keyword>
<name>A0AAF0EQA4_9BASI</name>
<feature type="region of interest" description="Disordered" evidence="2">
    <location>
        <begin position="830"/>
        <end position="855"/>
    </location>
</feature>
<dbReference type="PANTHER" id="PTHR11102:SF160">
    <property type="entry name" value="ERAD-ASSOCIATED E3 UBIQUITIN-PROTEIN LIGASE COMPONENT HRD3"/>
    <property type="match status" value="1"/>
</dbReference>
<feature type="transmembrane region" description="Helical" evidence="3">
    <location>
        <begin position="869"/>
        <end position="890"/>
    </location>
</feature>
<dbReference type="Pfam" id="PF08238">
    <property type="entry name" value="Sel1"/>
    <property type="match status" value="4"/>
</dbReference>
<sequence length="912" mass="101360">MMVDSTVIIYDVKTDDSFARDYSNTEEAFDAALRLMHKMFDDSHTPSKKVAGVIGRKTGLAWVSRFLYNSANRFEVGDGSYRGPLRWVLGYAARILAFATDTDEPERPPYTIYGTPKEALWPDWDIKGDKLNGWEYAMWGKFVTDDLYEDTIHDTSRNRDLFIRAYKAQKDRETALSLLEWIVRQDAPPRTPAEIMHAAHHNRTVSRTTADALWVLGETYFWGLYHVPAKMEKAAGYFEQLAALGNATAHSRLAFLKGSALMAPNATHAEKARSLTHYVLAAEGGDRQAQLALAYRYATGFGIERNCNESFVYSEAAARNSIIASGGSFYTRAPTYTKISLPALERHPPVVLAGMRAHTSPVRRLLNSDPRALSNPTALLNHLEINWYNAERGFIGSQMYLARVLYQGSAVGPAHRLGAVKRDVPLSYRLAQAIVDRVFNIDMHESLAAQQKNPQAVVYSVKLKDREDIEIGGRAAELIATMIMRREISRPLAEARVFLALAILACDSSCPNARAKFSFLERYDKSKERPSYESTVELLSGISAADVYVELALVSLENGKYVDVPALIESAWLIDRMPYTSTMLENSILLQYTRGMFYSSGVLQFSDNNCKIATQNMRDVAHMGDWEDPMFHRGEAALAHGDERTALRAWAISAESGERIAQENVAFMFDPQRSYARGVDRPENAAVAIEYWVRAALQDSNIAFVRLGDYLQHGIGMEAEVHDAMSMYGSVSPVSLEYAEAMYALGNIYESGVGIERHDLNLAKRHYDTSLTMSNGRGELAVFYALVRLHWRASIALLRGDPSARKLFAGYASRISQLIRKGASIYEESAPPKLSQSDGAGDGARGSGSGSATATAASRQTTSILRIRMTGVDMALFVTGAVTLVILYAARRRVARDLHNAQARLQEARDVT</sequence>